<dbReference type="AlphaFoldDB" id="A0A499UU28"/>
<evidence type="ECO:0000256" key="1">
    <source>
        <dbReference type="ARBA" id="ARBA00023172"/>
    </source>
</evidence>
<dbReference type="Gene3D" id="1.10.443.10">
    <property type="entry name" value="Intergrase catalytic core"/>
    <property type="match status" value="1"/>
</dbReference>
<evidence type="ECO:0000313" key="4">
    <source>
        <dbReference type="Proteomes" id="UP000463951"/>
    </source>
</evidence>
<proteinExistence type="predicted"/>
<dbReference type="GO" id="GO:0015074">
    <property type="term" value="P:DNA integration"/>
    <property type="evidence" value="ECO:0007669"/>
    <property type="project" value="InterPro"/>
</dbReference>
<dbReference type="PROSITE" id="PS51898">
    <property type="entry name" value="TYR_RECOMBINASE"/>
    <property type="match status" value="1"/>
</dbReference>
<dbReference type="GO" id="GO:0003677">
    <property type="term" value="F:DNA binding"/>
    <property type="evidence" value="ECO:0007669"/>
    <property type="project" value="InterPro"/>
</dbReference>
<dbReference type="InterPro" id="IPR013762">
    <property type="entry name" value="Integrase-like_cat_sf"/>
</dbReference>
<evidence type="ECO:0000313" key="3">
    <source>
        <dbReference type="EMBL" id="BBJ39996.1"/>
    </source>
</evidence>
<dbReference type="InterPro" id="IPR002104">
    <property type="entry name" value="Integrase_catalytic"/>
</dbReference>
<reference evidence="3 4" key="1">
    <citation type="journal article" date="2020" name="Int. J. Syst. Evol. Microbiol.">
        <title>Reclassification of Streptomyces castelarensis and Streptomyces sporoclivatus as later heterotypic synonyms of Streptomyces antimycoticus.</title>
        <authorList>
            <person name="Komaki H."/>
            <person name="Tamura T."/>
        </authorList>
    </citation>
    <scope>NUCLEOTIDE SEQUENCE [LARGE SCALE GENOMIC DNA]</scope>
    <source>
        <strain evidence="3 4">NBRC 100767</strain>
    </source>
</reference>
<feature type="domain" description="Tyr recombinase" evidence="2">
    <location>
        <begin position="1"/>
        <end position="84"/>
    </location>
</feature>
<name>A0A499UU28_9ACTN</name>
<dbReference type="EMBL" id="AP019620">
    <property type="protein sequence ID" value="BBJ39996.1"/>
    <property type="molecule type" value="Genomic_DNA"/>
</dbReference>
<organism evidence="3 4">
    <name type="scientific">Streptomyces antimycoticus</name>
    <dbReference type="NCBI Taxonomy" id="68175"/>
    <lineage>
        <taxon>Bacteria</taxon>
        <taxon>Bacillati</taxon>
        <taxon>Actinomycetota</taxon>
        <taxon>Actinomycetes</taxon>
        <taxon>Kitasatosporales</taxon>
        <taxon>Streptomycetaceae</taxon>
        <taxon>Streptomyces</taxon>
        <taxon>Streptomyces violaceusniger group</taxon>
    </lineage>
</organism>
<evidence type="ECO:0000259" key="2">
    <source>
        <dbReference type="PROSITE" id="PS51898"/>
    </source>
</evidence>
<protein>
    <recommendedName>
        <fullName evidence="2">Tyr recombinase domain-containing protein</fullName>
    </recommendedName>
</protein>
<dbReference type="Proteomes" id="UP000463951">
    <property type="component" value="Chromosome"/>
</dbReference>
<dbReference type="Pfam" id="PF00589">
    <property type="entry name" value="Phage_integrase"/>
    <property type="match status" value="1"/>
</dbReference>
<keyword evidence="1" id="KW-0233">DNA recombination</keyword>
<dbReference type="GO" id="GO:0006310">
    <property type="term" value="P:DNA recombination"/>
    <property type="evidence" value="ECO:0007669"/>
    <property type="project" value="UniProtKB-KW"/>
</dbReference>
<gene>
    <name evidence="3" type="ORF">SSPO_027140</name>
</gene>
<dbReference type="InterPro" id="IPR011010">
    <property type="entry name" value="DNA_brk_join_enz"/>
</dbReference>
<sequence length="190" mass="21743">MVFADENGDPIRPERLYRTFLRLSSAAGVRPIKVHHARHTTATLLKKLGVPDRDIQAVLGHSHISVTQEIYQHADLDDRRAALSLLSDSLKLGEGRVYCRQSCRQAPTSHIATNTNERFRARLTEDKFWCWERESNPRRHKSSDLQFDPSQQNDRLILVRKIAKHRSRVWILGCTAVNIAVKDSDLELAA</sequence>
<accession>A0A499UU28</accession>
<dbReference type="SUPFAM" id="SSF56349">
    <property type="entry name" value="DNA breaking-rejoining enzymes"/>
    <property type="match status" value="1"/>
</dbReference>